<dbReference type="EMBL" id="LGFD01000013">
    <property type="protein sequence ID" value="KUK17864.1"/>
    <property type="molecule type" value="Genomic_DNA"/>
</dbReference>
<evidence type="ECO:0000313" key="1">
    <source>
        <dbReference type="EMBL" id="KUK17864.1"/>
    </source>
</evidence>
<dbReference type="Proteomes" id="UP000053911">
    <property type="component" value="Unassembled WGS sequence"/>
</dbReference>
<dbReference type="GeneID" id="68745758"/>
<proteinExistence type="predicted"/>
<sequence length="48" mass="5435">MKEVKTRESYVFLIVEEEKTGGEMTKINCRFPDISGTCEIEIIGGPKK</sequence>
<accession>A0A101EM18</accession>
<name>A0A101EM18_9EURY</name>
<organism evidence="1 2">
    <name type="scientific">Thermococcus sibiricus</name>
    <dbReference type="NCBI Taxonomy" id="172049"/>
    <lineage>
        <taxon>Archaea</taxon>
        <taxon>Methanobacteriati</taxon>
        <taxon>Methanobacteriota</taxon>
        <taxon>Thermococci</taxon>
        <taxon>Thermococcales</taxon>
        <taxon>Thermococcaceae</taxon>
        <taxon>Thermococcus</taxon>
    </lineage>
</organism>
<dbReference type="PATRIC" id="fig|172049.5.peg.1714"/>
<gene>
    <name evidence="1" type="ORF">XD54_0881</name>
</gene>
<dbReference type="RefSeq" id="WP_012766139.1">
    <property type="nucleotide sequence ID" value="NZ_LGFD01000013.1"/>
</dbReference>
<dbReference type="AlphaFoldDB" id="A0A101EM18"/>
<protein>
    <submittedName>
        <fullName evidence="1">Uncharacterized protein</fullName>
    </submittedName>
</protein>
<comment type="caution">
    <text evidence="1">The sequence shown here is derived from an EMBL/GenBank/DDBJ whole genome shotgun (WGS) entry which is preliminary data.</text>
</comment>
<evidence type="ECO:0000313" key="2">
    <source>
        <dbReference type="Proteomes" id="UP000053911"/>
    </source>
</evidence>
<reference evidence="2" key="1">
    <citation type="journal article" date="2015" name="MBio">
        <title>Genome-Resolved Metagenomic Analysis Reveals Roles for Candidate Phyla and Other Microbial Community Members in Biogeochemical Transformations in Oil Reservoirs.</title>
        <authorList>
            <person name="Hu P."/>
            <person name="Tom L."/>
            <person name="Singh A."/>
            <person name="Thomas B.C."/>
            <person name="Baker B.J."/>
            <person name="Piceno Y.M."/>
            <person name="Andersen G.L."/>
            <person name="Banfield J.F."/>
        </authorList>
    </citation>
    <scope>NUCLEOTIDE SEQUENCE [LARGE SCALE GENOMIC DNA]</scope>
</reference>